<evidence type="ECO:0000256" key="1">
    <source>
        <dbReference type="ARBA" id="ARBA00001928"/>
    </source>
</evidence>
<evidence type="ECO:0000256" key="2">
    <source>
        <dbReference type="SAM" id="MobiDB-lite"/>
    </source>
</evidence>
<organism evidence="3 4">
    <name type="scientific">Apiospora kogelbergensis</name>
    <dbReference type="NCBI Taxonomy" id="1337665"/>
    <lineage>
        <taxon>Eukaryota</taxon>
        <taxon>Fungi</taxon>
        <taxon>Dikarya</taxon>
        <taxon>Ascomycota</taxon>
        <taxon>Pezizomycotina</taxon>
        <taxon>Sordariomycetes</taxon>
        <taxon>Xylariomycetidae</taxon>
        <taxon>Amphisphaeriales</taxon>
        <taxon>Apiosporaceae</taxon>
        <taxon>Apiospora</taxon>
    </lineage>
</organism>
<dbReference type="Proteomes" id="UP001392437">
    <property type="component" value="Unassembled WGS sequence"/>
</dbReference>
<dbReference type="SUPFAM" id="SSF55729">
    <property type="entry name" value="Acyl-CoA N-acyltransferases (Nat)"/>
    <property type="match status" value="1"/>
</dbReference>
<feature type="region of interest" description="Disordered" evidence="2">
    <location>
        <begin position="116"/>
        <end position="142"/>
    </location>
</feature>
<dbReference type="Pfam" id="PF02675">
    <property type="entry name" value="AdoMet_dc"/>
    <property type="match status" value="1"/>
</dbReference>
<dbReference type="Gene3D" id="3.60.90.10">
    <property type="entry name" value="S-adenosylmethionine decarboxylase"/>
    <property type="match status" value="1"/>
</dbReference>
<comment type="caution">
    <text evidence="3">The sequence shown here is derived from an EMBL/GenBank/DDBJ whole genome shotgun (WGS) entry which is preliminary data.</text>
</comment>
<name>A0AAW0Q748_9PEZI</name>
<dbReference type="AlphaFoldDB" id="A0AAW0Q748"/>
<dbReference type="GO" id="GO:0004014">
    <property type="term" value="F:adenosylmethionine decarboxylase activity"/>
    <property type="evidence" value="ECO:0007669"/>
    <property type="project" value="InterPro"/>
</dbReference>
<dbReference type="Gene3D" id="3.40.630.30">
    <property type="match status" value="1"/>
</dbReference>
<dbReference type="EMBL" id="JAQQWP010000012">
    <property type="protein sequence ID" value="KAK8093045.1"/>
    <property type="molecule type" value="Genomic_DNA"/>
</dbReference>
<dbReference type="GO" id="GO:0008295">
    <property type="term" value="P:spermidine biosynthetic process"/>
    <property type="evidence" value="ECO:0007669"/>
    <property type="project" value="InterPro"/>
</dbReference>
<sequence>MMPEYADLAPQILRQRLVVEGYPARAITETEIKDYLSQLSSITRMIRLLEPVTHKSDLYGWAGWIHWETSGAHFYAWEKPLLFFSVDIYTCKQFDPELVVNFTRDYFQASNITAKDFSSSSSSSSSPTAILEPATSVGETATATRKPTAIATKLGVSSVARYTLSDADLDRLSRRLLAEQPPKVRDALIVYRLDGTDELSNLARHIEREVFEESFGNDDGQMHQIYGLYEDVSIFFLAVDQRARRPVGALRAIRAHATLGLLTLREAEKYHGVTAEQFRKHHGLLEDADWADQTVDWGTLAVPKPQRAADGHLLAAMLFRAGQAWACLAGMRHYILIVDAGLHRTFDMLGYPFAPLVGTPAFRYEGSESSAMLYGRPAGFFAAMERKLRRAETTADPRMRAVLTAWVARFVHGVGIDHRFMFDFAVWPGGSSPVPLGERVGGGAAKAKL</sequence>
<protein>
    <submittedName>
        <fullName evidence="3">Uncharacterized protein</fullName>
    </submittedName>
</protein>
<dbReference type="InterPro" id="IPR016181">
    <property type="entry name" value="Acyl_CoA_acyltransferase"/>
</dbReference>
<evidence type="ECO:0000313" key="4">
    <source>
        <dbReference type="Proteomes" id="UP001392437"/>
    </source>
</evidence>
<evidence type="ECO:0000313" key="3">
    <source>
        <dbReference type="EMBL" id="KAK8093045.1"/>
    </source>
</evidence>
<dbReference type="InterPro" id="IPR003826">
    <property type="entry name" value="AdoMetDC_fam_prok"/>
</dbReference>
<gene>
    <name evidence="3" type="ORF">PG999_014632</name>
</gene>
<keyword evidence="4" id="KW-1185">Reference proteome</keyword>
<reference evidence="3 4" key="1">
    <citation type="submission" date="2023-01" db="EMBL/GenBank/DDBJ databases">
        <title>Analysis of 21 Apiospora genomes using comparative genomics revels a genus with tremendous synthesis potential of carbohydrate active enzymes and secondary metabolites.</title>
        <authorList>
            <person name="Sorensen T."/>
        </authorList>
    </citation>
    <scope>NUCLEOTIDE SEQUENCE [LARGE SCALE GENOMIC DNA]</scope>
    <source>
        <strain evidence="3 4">CBS 117206</strain>
    </source>
</reference>
<comment type="cofactor">
    <cofactor evidence="1">
        <name>pyruvate</name>
        <dbReference type="ChEBI" id="CHEBI:15361"/>
    </cofactor>
</comment>
<accession>A0AAW0Q748</accession>
<proteinExistence type="predicted"/>